<proteinExistence type="predicted"/>
<reference evidence="1 2" key="1">
    <citation type="journal article" date="2015" name="Nature">
        <title>rRNA introns, odd ribosomes, and small enigmatic genomes across a large radiation of phyla.</title>
        <authorList>
            <person name="Brown C.T."/>
            <person name="Hug L.A."/>
            <person name="Thomas B.C."/>
            <person name="Sharon I."/>
            <person name="Castelle C.J."/>
            <person name="Singh A."/>
            <person name="Wilkins M.J."/>
            <person name="Williams K.H."/>
            <person name="Banfield J.F."/>
        </authorList>
    </citation>
    <scope>NUCLEOTIDE SEQUENCE [LARGE SCALE GENOMIC DNA]</scope>
</reference>
<sequence>SAYVSLNNRVHKLGNGVSKSSWDEYINRRDGICDKSIILGQFKNPSEYEEFSRDALKIMLERKEMEHLLIEN</sequence>
<name>A0A0G1WSE0_9BACT</name>
<protein>
    <submittedName>
        <fullName evidence="1">Uncharacterized protein</fullName>
    </submittedName>
</protein>
<accession>A0A0G1WSE0</accession>
<evidence type="ECO:0000313" key="2">
    <source>
        <dbReference type="Proteomes" id="UP000034201"/>
    </source>
</evidence>
<feature type="non-terminal residue" evidence="1">
    <location>
        <position position="1"/>
    </location>
</feature>
<comment type="caution">
    <text evidence="1">The sequence shown here is derived from an EMBL/GenBank/DDBJ whole genome shotgun (WGS) entry which is preliminary data.</text>
</comment>
<dbReference type="Proteomes" id="UP000034201">
    <property type="component" value="Unassembled WGS sequence"/>
</dbReference>
<evidence type="ECO:0000313" key="1">
    <source>
        <dbReference type="EMBL" id="KKW21505.1"/>
    </source>
</evidence>
<dbReference type="EMBL" id="LCQQ01000004">
    <property type="protein sequence ID" value="KKW21505.1"/>
    <property type="molecule type" value="Genomic_DNA"/>
</dbReference>
<gene>
    <name evidence="1" type="ORF">UY61_C0004G0013</name>
</gene>
<organism evidence="1 2">
    <name type="scientific">Candidatus Adlerbacteria bacterium GW2011_GWC1_50_9</name>
    <dbReference type="NCBI Taxonomy" id="1618608"/>
    <lineage>
        <taxon>Bacteria</taxon>
        <taxon>Candidatus Adleribacteriota</taxon>
    </lineage>
</organism>
<dbReference type="AlphaFoldDB" id="A0A0G1WSE0"/>